<evidence type="ECO:0000256" key="1">
    <source>
        <dbReference type="SAM" id="MobiDB-lite"/>
    </source>
</evidence>
<evidence type="ECO:0000313" key="2">
    <source>
        <dbReference type="EMBL" id="KAE8240266.1"/>
    </source>
</evidence>
<feature type="region of interest" description="Disordered" evidence="1">
    <location>
        <begin position="1"/>
        <end position="66"/>
    </location>
</feature>
<feature type="compositionally biased region" description="Polar residues" evidence="1">
    <location>
        <begin position="1"/>
        <end position="14"/>
    </location>
</feature>
<accession>A0A8X7MLA7</accession>
<sequence length="78" mass="8041">MNVNTGQTWASTPSPDLISSRAHTMASQGPDAGTADAHNNSSSPVPPSWASSTRTASCSRPTLSPPTAVSLLARFMDV</sequence>
<keyword evidence="3" id="KW-1185">Reference proteome</keyword>
<organism evidence="2 3">
    <name type="scientific">Tilletia controversa</name>
    <name type="common">dwarf bunt fungus</name>
    <dbReference type="NCBI Taxonomy" id="13291"/>
    <lineage>
        <taxon>Eukaryota</taxon>
        <taxon>Fungi</taxon>
        <taxon>Dikarya</taxon>
        <taxon>Basidiomycota</taxon>
        <taxon>Ustilaginomycotina</taxon>
        <taxon>Exobasidiomycetes</taxon>
        <taxon>Tilletiales</taxon>
        <taxon>Tilletiaceae</taxon>
        <taxon>Tilletia</taxon>
    </lineage>
</organism>
<evidence type="ECO:0000313" key="3">
    <source>
        <dbReference type="Proteomes" id="UP000077684"/>
    </source>
</evidence>
<dbReference type="AlphaFoldDB" id="A0A8X7MLA7"/>
<protein>
    <submittedName>
        <fullName evidence="2">Uncharacterized protein</fullName>
    </submittedName>
</protein>
<dbReference type="Proteomes" id="UP000077684">
    <property type="component" value="Unassembled WGS sequence"/>
</dbReference>
<reference evidence="2" key="1">
    <citation type="submission" date="2016-04" db="EMBL/GenBank/DDBJ databases">
        <authorList>
            <person name="Nguyen H.D."/>
            <person name="Samba Siva P."/>
            <person name="Cullis J."/>
            <person name="Levesque C.A."/>
            <person name="Hambleton S."/>
        </authorList>
    </citation>
    <scope>NUCLEOTIDE SEQUENCE</scope>
    <source>
        <strain evidence="2">DAOMC 236426</strain>
    </source>
</reference>
<reference evidence="2" key="2">
    <citation type="journal article" date="2019" name="IMA Fungus">
        <title>Genome sequencing and comparison of five Tilletia species to identify candidate genes for the detection of regulated species infecting wheat.</title>
        <authorList>
            <person name="Nguyen H.D.T."/>
            <person name="Sultana T."/>
            <person name="Kesanakurti P."/>
            <person name="Hambleton S."/>
        </authorList>
    </citation>
    <scope>NUCLEOTIDE SEQUENCE</scope>
    <source>
        <strain evidence="2">DAOMC 236426</strain>
    </source>
</reference>
<feature type="compositionally biased region" description="Polar residues" evidence="1">
    <location>
        <begin position="53"/>
        <end position="66"/>
    </location>
</feature>
<gene>
    <name evidence="2" type="ORF">A4X06_0g7837</name>
</gene>
<feature type="non-terminal residue" evidence="2">
    <location>
        <position position="1"/>
    </location>
</feature>
<comment type="caution">
    <text evidence="2">The sequence shown here is derived from an EMBL/GenBank/DDBJ whole genome shotgun (WGS) entry which is preliminary data.</text>
</comment>
<dbReference type="EMBL" id="LWDE02001489">
    <property type="protein sequence ID" value="KAE8240266.1"/>
    <property type="molecule type" value="Genomic_DNA"/>
</dbReference>
<proteinExistence type="predicted"/>
<name>A0A8X7MLA7_9BASI</name>